<dbReference type="EMBL" id="JAHKSW010000014">
    <property type="protein sequence ID" value="KAG7324473.1"/>
    <property type="molecule type" value="Genomic_DNA"/>
</dbReference>
<gene>
    <name evidence="18" type="ORF">KOW79_012489</name>
</gene>
<keyword evidence="12 15" id="KW-0472">Membrane</keyword>
<evidence type="ECO:0000256" key="7">
    <source>
        <dbReference type="ARBA" id="ARBA00018708"/>
    </source>
</evidence>
<evidence type="ECO:0000256" key="5">
    <source>
        <dbReference type="ARBA" id="ARBA00004653"/>
    </source>
</evidence>
<keyword evidence="9" id="KW-0547">Nucleotide-binding</keyword>
<dbReference type="GO" id="GO:0048471">
    <property type="term" value="C:perinuclear region of cytoplasm"/>
    <property type="evidence" value="ECO:0007669"/>
    <property type="project" value="UniProtKB-SubCell"/>
</dbReference>
<evidence type="ECO:0000256" key="4">
    <source>
        <dbReference type="ARBA" id="ARBA00004556"/>
    </source>
</evidence>
<reference evidence="18 19" key="1">
    <citation type="submission" date="2021-06" db="EMBL/GenBank/DDBJ databases">
        <title>Chromosome-level genome assembly of the red-tail catfish (Hemibagrus wyckioides).</title>
        <authorList>
            <person name="Shao F."/>
        </authorList>
    </citation>
    <scope>NUCLEOTIDE SEQUENCE [LARGE SCALE GENOMIC DNA]</scope>
    <source>
        <strain evidence="18">EC202008001</strain>
        <tissue evidence="18">Blood</tissue>
    </source>
</reference>
<dbReference type="AlphaFoldDB" id="A0A9D3NKB1"/>
<evidence type="ECO:0000259" key="17">
    <source>
        <dbReference type="Pfam" id="PF23417"/>
    </source>
</evidence>
<evidence type="ECO:0000256" key="1">
    <source>
        <dbReference type="ARBA" id="ARBA00004457"/>
    </source>
</evidence>
<dbReference type="Gene3D" id="1.20.5.5200">
    <property type="match status" value="1"/>
</dbReference>
<dbReference type="PANTHER" id="PTHR34339:SF1">
    <property type="entry name" value="STIMULATOR OF INTERFERON GENES PROTEIN"/>
    <property type="match status" value="1"/>
</dbReference>
<dbReference type="InterPro" id="IPR047191">
    <property type="entry name" value="STING_C_chordates"/>
</dbReference>
<dbReference type="InterPro" id="IPR055434">
    <property type="entry name" value="STING_TM"/>
</dbReference>
<dbReference type="Gene3D" id="3.40.50.12100">
    <property type="entry name" value="Stimulator of interferon genes protein"/>
    <property type="match status" value="1"/>
</dbReference>
<dbReference type="GO" id="GO:0045087">
    <property type="term" value="P:innate immune response"/>
    <property type="evidence" value="ECO:0007669"/>
    <property type="project" value="TreeGrafter"/>
</dbReference>
<feature type="domain" description="STING ligand-binding" evidence="16">
    <location>
        <begin position="153"/>
        <end position="333"/>
    </location>
</feature>
<proteinExistence type="inferred from homology"/>
<dbReference type="GO" id="GO:0051607">
    <property type="term" value="P:defense response to virus"/>
    <property type="evidence" value="ECO:0007669"/>
    <property type="project" value="TreeGrafter"/>
</dbReference>
<evidence type="ECO:0000313" key="19">
    <source>
        <dbReference type="Proteomes" id="UP000824219"/>
    </source>
</evidence>
<keyword evidence="11 15" id="KW-1133">Transmembrane helix</keyword>
<dbReference type="GO" id="GO:0005789">
    <property type="term" value="C:endoplasmic reticulum membrane"/>
    <property type="evidence" value="ECO:0007669"/>
    <property type="project" value="UniProtKB-SubCell"/>
</dbReference>
<name>A0A9D3NKB1_9TELE</name>
<dbReference type="InterPro" id="IPR029158">
    <property type="entry name" value="STING"/>
</dbReference>
<evidence type="ECO:0000256" key="14">
    <source>
        <dbReference type="SAM" id="MobiDB-lite"/>
    </source>
</evidence>
<evidence type="ECO:0000313" key="18">
    <source>
        <dbReference type="EMBL" id="KAG7324473.1"/>
    </source>
</evidence>
<sequence>MQVVRMVEDCVVPKPRGRTPVVCALGFVSIAFAMVWLLDSALVREQSGLLVVALSLGATLHSLCLLAEEWLFHSQQRYGGSIQRMLRACFNRATLAGVCVVVLLLVVGCLQWTHEQRVFCVLTSTFYLLLKMFRVLGPAPVEISEVCESRQLNVAHGLAWSFYLGYLKLVIPALEEQVKKDSNQTGVILHSSRLHILLPLSAVAPAKIEEEDHNICFHQNLTEMQMDRAGVRRRVYKHSIYKITNQEKEYLCLLEYATPLLTLYEMSQDNTAGFSEHDRRQQVLLFHRTLSHILETSLECRNRYRLILIDDQQAAADPHYLSTEIIRHLQQQKREIPMDILEELPQPVAEQGVNFHHQDEPLSSLPSLMISQPHSLRSEPEENTDYTQNNHYNHNRYR</sequence>
<feature type="transmembrane region" description="Helical" evidence="15">
    <location>
        <begin position="50"/>
        <end position="72"/>
    </location>
</feature>
<comment type="catalytic activity">
    <reaction evidence="13">
        <text>H(+)(in) = H(+)(out)</text>
        <dbReference type="Rhea" id="RHEA:34979"/>
        <dbReference type="ChEBI" id="CHEBI:15378"/>
    </reaction>
</comment>
<accession>A0A9D3NKB1</accession>
<comment type="similarity">
    <text evidence="6">Belongs to the STING family.</text>
</comment>
<feature type="domain" description="STING transmembrane" evidence="17">
    <location>
        <begin position="49"/>
        <end position="150"/>
    </location>
</feature>
<protein>
    <recommendedName>
        <fullName evidence="7">Stimulator of interferon genes protein</fullName>
    </recommendedName>
</protein>
<keyword evidence="10" id="KW-0256">Endoplasmic reticulum</keyword>
<dbReference type="GO" id="GO:0016239">
    <property type="term" value="P:positive regulation of macroautophagy"/>
    <property type="evidence" value="ECO:0007669"/>
    <property type="project" value="TreeGrafter"/>
</dbReference>
<comment type="caution">
    <text evidence="18">The sequence shown here is derived from an EMBL/GenBank/DDBJ whole genome shotgun (WGS) entry which is preliminary data.</text>
</comment>
<dbReference type="InterPro" id="IPR038623">
    <property type="entry name" value="STING_C_sf"/>
</dbReference>
<dbReference type="GO" id="GO:0032481">
    <property type="term" value="P:positive regulation of type I interferon production"/>
    <property type="evidence" value="ECO:0007669"/>
    <property type="project" value="InterPro"/>
</dbReference>
<evidence type="ECO:0000256" key="12">
    <source>
        <dbReference type="ARBA" id="ARBA00023136"/>
    </source>
</evidence>
<dbReference type="GO" id="GO:0061709">
    <property type="term" value="P:reticulophagy"/>
    <property type="evidence" value="ECO:0007669"/>
    <property type="project" value="TreeGrafter"/>
</dbReference>
<dbReference type="GO" id="GO:0000421">
    <property type="term" value="C:autophagosome membrane"/>
    <property type="evidence" value="ECO:0007669"/>
    <property type="project" value="UniProtKB-SubCell"/>
</dbReference>
<comment type="subcellular location">
    <subcellularLocation>
        <location evidence="4">Cytoplasm</location>
        <location evidence="4">Perinuclear region</location>
    </subcellularLocation>
    <subcellularLocation>
        <location evidence="3">Cytoplasmic vesicle</location>
        <location evidence="3">Autophagosome membrane</location>
        <topology evidence="3">Multi-pass membrane protein</topology>
    </subcellularLocation>
    <subcellularLocation>
        <location evidence="2">Endoplasmic reticulum membrane</location>
        <topology evidence="2">Multi-pass membrane protein</topology>
    </subcellularLocation>
    <subcellularLocation>
        <location evidence="1">Endoplasmic reticulum-Golgi intermediate compartment membrane</location>
        <topology evidence="1">Multi-pass membrane protein</topology>
    </subcellularLocation>
    <subcellularLocation>
        <location evidence="5">Golgi apparatus membrane</location>
        <topology evidence="5">Multi-pass membrane protein</topology>
    </subcellularLocation>
</comment>
<evidence type="ECO:0000256" key="8">
    <source>
        <dbReference type="ARBA" id="ARBA00022692"/>
    </source>
</evidence>
<keyword evidence="8 15" id="KW-0812">Transmembrane</keyword>
<organism evidence="18 19">
    <name type="scientific">Hemibagrus wyckioides</name>
    <dbReference type="NCBI Taxonomy" id="337641"/>
    <lineage>
        <taxon>Eukaryota</taxon>
        <taxon>Metazoa</taxon>
        <taxon>Chordata</taxon>
        <taxon>Craniata</taxon>
        <taxon>Vertebrata</taxon>
        <taxon>Euteleostomi</taxon>
        <taxon>Actinopterygii</taxon>
        <taxon>Neopterygii</taxon>
        <taxon>Teleostei</taxon>
        <taxon>Ostariophysi</taxon>
        <taxon>Siluriformes</taxon>
        <taxon>Bagridae</taxon>
        <taxon>Hemibagrus</taxon>
    </lineage>
</organism>
<dbReference type="PANTHER" id="PTHR34339">
    <property type="entry name" value="STIMULATOR OF INTERFERON GENES PROTEIN"/>
    <property type="match status" value="1"/>
</dbReference>
<dbReference type="FunFam" id="1.20.5.5200:FF:000001">
    <property type="entry name" value="Stimulator of interferon genes protein"/>
    <property type="match status" value="1"/>
</dbReference>
<dbReference type="FunFam" id="3.40.50.12100:FF:000001">
    <property type="entry name" value="Stimulator of interferon genes protein"/>
    <property type="match status" value="1"/>
</dbReference>
<dbReference type="GO" id="GO:0033116">
    <property type="term" value="C:endoplasmic reticulum-Golgi intermediate compartment membrane"/>
    <property type="evidence" value="ECO:0007669"/>
    <property type="project" value="UniProtKB-SubCell"/>
</dbReference>
<dbReference type="OrthoDB" id="6053839at2759"/>
<dbReference type="CDD" id="cd22658">
    <property type="entry name" value="STING_C_metazoan-like"/>
    <property type="match status" value="1"/>
</dbReference>
<evidence type="ECO:0000256" key="10">
    <source>
        <dbReference type="ARBA" id="ARBA00022824"/>
    </source>
</evidence>
<keyword evidence="19" id="KW-1185">Reference proteome</keyword>
<evidence type="ECO:0000259" key="16">
    <source>
        <dbReference type="Pfam" id="PF15009"/>
    </source>
</evidence>
<dbReference type="GO" id="GO:0035438">
    <property type="term" value="F:cyclic-di-GMP binding"/>
    <property type="evidence" value="ECO:0007669"/>
    <property type="project" value="TreeGrafter"/>
</dbReference>
<evidence type="ECO:0000256" key="3">
    <source>
        <dbReference type="ARBA" id="ARBA00004542"/>
    </source>
</evidence>
<dbReference type="Pfam" id="PF15009">
    <property type="entry name" value="STING_LBD"/>
    <property type="match status" value="1"/>
</dbReference>
<feature type="transmembrane region" description="Helical" evidence="15">
    <location>
        <begin position="93"/>
        <end position="113"/>
    </location>
</feature>
<dbReference type="Pfam" id="PF23417">
    <property type="entry name" value="STING_TM"/>
    <property type="match status" value="1"/>
</dbReference>
<evidence type="ECO:0000256" key="11">
    <source>
        <dbReference type="ARBA" id="ARBA00022989"/>
    </source>
</evidence>
<evidence type="ECO:0000256" key="15">
    <source>
        <dbReference type="SAM" id="Phobius"/>
    </source>
</evidence>
<feature type="region of interest" description="Disordered" evidence="14">
    <location>
        <begin position="373"/>
        <end position="398"/>
    </location>
</feature>
<evidence type="ECO:0000256" key="13">
    <source>
        <dbReference type="ARBA" id="ARBA00024169"/>
    </source>
</evidence>
<dbReference type="GO" id="GO:0000139">
    <property type="term" value="C:Golgi membrane"/>
    <property type="evidence" value="ECO:0007669"/>
    <property type="project" value="UniProtKB-SubCell"/>
</dbReference>
<dbReference type="InterPro" id="IPR055432">
    <property type="entry name" value="STING_LBD"/>
</dbReference>
<dbReference type="GO" id="GO:0061507">
    <property type="term" value="F:2',3'-cyclic GMP-AMP binding"/>
    <property type="evidence" value="ECO:0007669"/>
    <property type="project" value="TreeGrafter"/>
</dbReference>
<evidence type="ECO:0000256" key="2">
    <source>
        <dbReference type="ARBA" id="ARBA00004477"/>
    </source>
</evidence>
<dbReference type="GO" id="GO:0002218">
    <property type="term" value="P:activation of innate immune response"/>
    <property type="evidence" value="ECO:0007669"/>
    <property type="project" value="InterPro"/>
</dbReference>
<evidence type="ECO:0000256" key="9">
    <source>
        <dbReference type="ARBA" id="ARBA00022741"/>
    </source>
</evidence>
<dbReference type="Proteomes" id="UP000824219">
    <property type="component" value="Linkage Group LG14"/>
</dbReference>
<evidence type="ECO:0000256" key="6">
    <source>
        <dbReference type="ARBA" id="ARBA00009027"/>
    </source>
</evidence>
<feature type="transmembrane region" description="Helical" evidence="15">
    <location>
        <begin position="21"/>
        <end position="38"/>
    </location>
</feature>
<dbReference type="GO" id="GO:0000045">
    <property type="term" value="P:autophagosome assembly"/>
    <property type="evidence" value="ECO:0007669"/>
    <property type="project" value="TreeGrafter"/>
</dbReference>